<dbReference type="EMBL" id="JAHFXS010000895">
    <property type="protein sequence ID" value="KAG9981105.1"/>
    <property type="molecule type" value="Genomic_DNA"/>
</dbReference>
<evidence type="ECO:0000313" key="2">
    <source>
        <dbReference type="EMBL" id="KAG9981105.1"/>
    </source>
</evidence>
<reference evidence="1" key="2">
    <citation type="submission" date="2021-08" db="EMBL/GenBank/DDBJ databases">
        <authorList>
            <person name="Gostincar C."/>
            <person name="Sun X."/>
            <person name="Song Z."/>
            <person name="Gunde-Cimerman N."/>
        </authorList>
    </citation>
    <scope>NUCLEOTIDE SEQUENCE</scope>
    <source>
        <strain evidence="2">EXF-9298</strain>
        <strain evidence="1">EXF-9911</strain>
    </source>
</reference>
<feature type="non-terminal residue" evidence="1">
    <location>
        <position position="377"/>
    </location>
</feature>
<reference evidence="1" key="1">
    <citation type="journal article" date="2021" name="J Fungi (Basel)">
        <title>Virulence traits and population genomics of the black yeast Aureobasidium melanogenum.</title>
        <authorList>
            <person name="Cernosa A."/>
            <person name="Sun X."/>
            <person name="Gostincar C."/>
            <person name="Fang C."/>
            <person name="Gunde-Cimerman N."/>
            <person name="Song Z."/>
        </authorList>
    </citation>
    <scope>NUCLEOTIDE SEQUENCE</scope>
    <source>
        <strain evidence="2">EXF-9298</strain>
        <strain evidence="1">EXF-9911</strain>
    </source>
</reference>
<accession>A0A9P8ETJ5</accession>
<evidence type="ECO:0000313" key="1">
    <source>
        <dbReference type="EMBL" id="KAG9698408.1"/>
    </source>
</evidence>
<keyword evidence="3" id="KW-1185">Reference proteome</keyword>
<dbReference type="EMBL" id="JAHFXF010000054">
    <property type="protein sequence ID" value="KAG9698408.1"/>
    <property type="molecule type" value="Genomic_DNA"/>
</dbReference>
<evidence type="ECO:0000313" key="3">
    <source>
        <dbReference type="Proteomes" id="UP000729357"/>
    </source>
</evidence>
<evidence type="ECO:0000313" key="4">
    <source>
        <dbReference type="Proteomes" id="UP000779574"/>
    </source>
</evidence>
<sequence length="377" mass="43161">MSISAKLFSAPRLWATLRLEPVILGWEDKYDTWYLLTGGSHFGKISKVLEYLESMSPEQDNDLVLMIDAFDIWFQLPPQTLIERYYSINERANKRISEHMGEAAEIGNIKQTIVFGAGKRCAPNQHHTIACYPVPVSPVHDGIYGANTDTVMGRNRWTSNRQRYLNSGYIIGPAKDMRTMFKTVWEKAQNWQKAHHSDNGSGSSDLAYHASAQAVFAVVSGEQEYQREVMRRRHASSWTGQHKNQAPVNKIEGTEIGDVLNPPFTHEKMEPLEGRPCEYGIGLDYFSSLYTNICMDTIPVMPHFNGQKDARERQWSLFWVQQYGKSLVENSQRLRGRQIGASIWKKNERTQFIGWDALCPANYTEELFRGSDLSLVR</sequence>
<dbReference type="PANTHER" id="PTHR36587:SF2">
    <property type="entry name" value="EXPRESSION SITE-ASSOCIATED GENE 3 (ESAG3)-LIKE PROTEIN"/>
    <property type="match status" value="1"/>
</dbReference>
<protein>
    <submittedName>
        <fullName evidence="1">Uncharacterized protein</fullName>
    </submittedName>
</protein>
<proteinExistence type="predicted"/>
<gene>
    <name evidence="1" type="ORF">KCU76_g2288</name>
    <name evidence="2" type="ORF">KCU98_g7688</name>
</gene>
<dbReference type="OrthoDB" id="422736at2759"/>
<dbReference type="AlphaFoldDB" id="A0A9P8ETJ5"/>
<organism evidence="1 4">
    <name type="scientific">Aureobasidium melanogenum</name>
    <name type="common">Aureobasidium pullulans var. melanogenum</name>
    <dbReference type="NCBI Taxonomy" id="46634"/>
    <lineage>
        <taxon>Eukaryota</taxon>
        <taxon>Fungi</taxon>
        <taxon>Dikarya</taxon>
        <taxon>Ascomycota</taxon>
        <taxon>Pezizomycotina</taxon>
        <taxon>Dothideomycetes</taxon>
        <taxon>Dothideomycetidae</taxon>
        <taxon>Dothideales</taxon>
        <taxon>Saccotheciaceae</taxon>
        <taxon>Aureobasidium</taxon>
    </lineage>
</organism>
<dbReference type="Proteomes" id="UP000729357">
    <property type="component" value="Unassembled WGS sequence"/>
</dbReference>
<comment type="caution">
    <text evidence="1">The sequence shown here is derived from an EMBL/GenBank/DDBJ whole genome shotgun (WGS) entry which is preliminary data.</text>
</comment>
<dbReference type="PANTHER" id="PTHR36587">
    <property type="entry name" value="EXPRESSION SITE-ASSOCIATED GENE 3 (ESAG3)-LIKE PROTEIN"/>
    <property type="match status" value="1"/>
</dbReference>
<dbReference type="CDD" id="cd22997">
    <property type="entry name" value="GT_LH"/>
    <property type="match status" value="1"/>
</dbReference>
<dbReference type="Proteomes" id="UP000779574">
    <property type="component" value="Unassembled WGS sequence"/>
</dbReference>
<name>A0A9P8ETJ5_AURME</name>